<evidence type="ECO:0000256" key="3">
    <source>
        <dbReference type="ARBA" id="ARBA00004963"/>
    </source>
</evidence>
<evidence type="ECO:0000256" key="2">
    <source>
        <dbReference type="ARBA" id="ARBA00001947"/>
    </source>
</evidence>
<dbReference type="GO" id="GO:0004416">
    <property type="term" value="F:hydroxyacylglutathione hydrolase activity"/>
    <property type="evidence" value="ECO:0007669"/>
    <property type="project" value="UniProtKB-EC"/>
</dbReference>
<evidence type="ECO:0000256" key="1">
    <source>
        <dbReference type="ARBA" id="ARBA00001623"/>
    </source>
</evidence>
<proteinExistence type="inferred from homology"/>
<dbReference type="GO" id="GO:0046872">
    <property type="term" value="F:metal ion binding"/>
    <property type="evidence" value="ECO:0007669"/>
    <property type="project" value="UniProtKB-KW"/>
</dbReference>
<dbReference type="EMBL" id="BGZK01001123">
    <property type="protein sequence ID" value="GBP71848.1"/>
    <property type="molecule type" value="Genomic_DNA"/>
</dbReference>
<comment type="catalytic activity">
    <reaction evidence="1">
        <text>an S-(2-hydroxyacyl)glutathione + H2O = a 2-hydroxy carboxylate + glutathione + H(+)</text>
        <dbReference type="Rhea" id="RHEA:21864"/>
        <dbReference type="ChEBI" id="CHEBI:15377"/>
        <dbReference type="ChEBI" id="CHEBI:15378"/>
        <dbReference type="ChEBI" id="CHEBI:57925"/>
        <dbReference type="ChEBI" id="CHEBI:58896"/>
        <dbReference type="ChEBI" id="CHEBI:71261"/>
        <dbReference type="EC" id="3.1.2.6"/>
    </reaction>
</comment>
<keyword evidence="12" id="KW-1185">Reference proteome</keyword>
<dbReference type="NCBIfam" id="TIGR03413">
    <property type="entry name" value="GSH_gloB"/>
    <property type="match status" value="1"/>
</dbReference>
<comment type="similarity">
    <text evidence="4">Belongs to the metallo-beta-lactamase superfamily. Glyoxalase II family.</text>
</comment>
<dbReference type="AlphaFoldDB" id="A0A4C1Y7G5"/>
<dbReference type="STRING" id="151549.A0A4C1Y7G5"/>
<keyword evidence="6" id="KW-0479">Metal-binding</keyword>
<evidence type="ECO:0000256" key="6">
    <source>
        <dbReference type="ARBA" id="ARBA00022723"/>
    </source>
</evidence>
<sequence>MRIEKGKGTYRLIEINATNSVHADKAAGKVLHGDLELPTTAKFMKDTLSSQEVFRHREIACQCALTFNSLLRATTPSLFYPDHAGGNEDLVKMIPGLKVYGGDERIGALTEKVQHDTKFKIGELNVQCLFTPCHTAGHICYYVTSSDETDKAVFTGDTLFLGGCGRFFEGTADQMYNALIKILSNLPDPTQVFCGHEYTLQNLRFASHVEPENEALNEKIMWSEQQRNEGKPTVPSTIGEEKLYNPFMRVTEPAVQKYANANEPIETMKTIRQKKDNFKG</sequence>
<dbReference type="EC" id="3.1.2.6" evidence="5"/>
<dbReference type="SMART" id="SM00849">
    <property type="entry name" value="Lactamase_B"/>
    <property type="match status" value="1"/>
</dbReference>
<dbReference type="InterPro" id="IPR017782">
    <property type="entry name" value="Hydroxyacylglutathione_Hdrlase"/>
</dbReference>
<reference evidence="11 12" key="1">
    <citation type="journal article" date="2019" name="Commun. Biol.">
        <title>The bagworm genome reveals a unique fibroin gene that provides high tensile strength.</title>
        <authorList>
            <person name="Kono N."/>
            <person name="Nakamura H."/>
            <person name="Ohtoshi R."/>
            <person name="Tomita M."/>
            <person name="Numata K."/>
            <person name="Arakawa K."/>
        </authorList>
    </citation>
    <scope>NUCLEOTIDE SEQUENCE [LARGE SCALE GENOMIC DNA]</scope>
</reference>
<evidence type="ECO:0000256" key="5">
    <source>
        <dbReference type="ARBA" id="ARBA00011917"/>
    </source>
</evidence>
<evidence type="ECO:0000313" key="12">
    <source>
        <dbReference type="Proteomes" id="UP000299102"/>
    </source>
</evidence>
<comment type="pathway">
    <text evidence="3">Secondary metabolite metabolism; methylglyoxal degradation; (R)-lactate from methylglyoxal: step 2/2.</text>
</comment>
<feature type="domain" description="Metallo-beta-lactamase" evidence="10">
    <location>
        <begin position="17"/>
        <end position="196"/>
    </location>
</feature>
<dbReference type="PANTHER" id="PTHR11935">
    <property type="entry name" value="BETA LACTAMASE DOMAIN"/>
    <property type="match status" value="1"/>
</dbReference>
<dbReference type="OrthoDB" id="515692at2759"/>
<evidence type="ECO:0000313" key="11">
    <source>
        <dbReference type="EMBL" id="GBP71848.1"/>
    </source>
</evidence>
<dbReference type="InterPro" id="IPR035680">
    <property type="entry name" value="Clx_II_MBL"/>
</dbReference>
<comment type="cofactor">
    <cofactor evidence="2">
        <name>Zn(2+)</name>
        <dbReference type="ChEBI" id="CHEBI:29105"/>
    </cofactor>
</comment>
<dbReference type="GO" id="GO:0031123">
    <property type="term" value="P:RNA 3'-end processing"/>
    <property type="evidence" value="ECO:0007669"/>
    <property type="project" value="UniProtKB-ARBA"/>
</dbReference>
<accession>A0A4C1Y7G5</accession>
<organism evidence="11 12">
    <name type="scientific">Eumeta variegata</name>
    <name type="common">Bagworm moth</name>
    <name type="synonym">Eumeta japonica</name>
    <dbReference type="NCBI Taxonomy" id="151549"/>
    <lineage>
        <taxon>Eukaryota</taxon>
        <taxon>Metazoa</taxon>
        <taxon>Ecdysozoa</taxon>
        <taxon>Arthropoda</taxon>
        <taxon>Hexapoda</taxon>
        <taxon>Insecta</taxon>
        <taxon>Pterygota</taxon>
        <taxon>Neoptera</taxon>
        <taxon>Endopterygota</taxon>
        <taxon>Lepidoptera</taxon>
        <taxon>Glossata</taxon>
        <taxon>Ditrysia</taxon>
        <taxon>Tineoidea</taxon>
        <taxon>Psychidae</taxon>
        <taxon>Oiketicinae</taxon>
        <taxon>Eumeta</taxon>
    </lineage>
</organism>
<dbReference type="Proteomes" id="UP000299102">
    <property type="component" value="Unassembled WGS sequence"/>
</dbReference>
<dbReference type="SUPFAM" id="SSF56281">
    <property type="entry name" value="Metallo-hydrolase/oxidoreductase"/>
    <property type="match status" value="1"/>
</dbReference>
<comment type="caution">
    <text evidence="11">The sequence shown here is derived from an EMBL/GenBank/DDBJ whole genome shotgun (WGS) entry which is preliminary data.</text>
</comment>
<evidence type="ECO:0000256" key="4">
    <source>
        <dbReference type="ARBA" id="ARBA00006759"/>
    </source>
</evidence>
<evidence type="ECO:0000256" key="8">
    <source>
        <dbReference type="ARBA" id="ARBA00022833"/>
    </source>
</evidence>
<gene>
    <name evidence="11" type="primary">hagh</name>
    <name evidence="11" type="ORF">EVAR_80180_1</name>
</gene>
<protein>
    <recommendedName>
        <fullName evidence="5">hydroxyacylglutathione hydrolase</fullName>
        <ecNumber evidence="5">3.1.2.6</ecNumber>
    </recommendedName>
    <alternativeName>
        <fullName evidence="9">Glyoxalase II</fullName>
    </alternativeName>
</protein>
<evidence type="ECO:0000256" key="9">
    <source>
        <dbReference type="ARBA" id="ARBA00031044"/>
    </source>
</evidence>
<dbReference type="InterPro" id="IPR036866">
    <property type="entry name" value="RibonucZ/Hydroxyglut_hydro"/>
</dbReference>
<dbReference type="PANTHER" id="PTHR11935:SF94">
    <property type="entry name" value="TENZING NORGAY, ISOFORM C"/>
    <property type="match status" value="1"/>
</dbReference>
<keyword evidence="8" id="KW-0862">Zinc</keyword>
<dbReference type="InterPro" id="IPR001279">
    <property type="entry name" value="Metallo-B-lactamas"/>
</dbReference>
<dbReference type="CDD" id="cd07723">
    <property type="entry name" value="hydroxyacylglutathione_hydrolase_MBL-fold"/>
    <property type="match status" value="1"/>
</dbReference>
<evidence type="ECO:0000259" key="10">
    <source>
        <dbReference type="SMART" id="SM00849"/>
    </source>
</evidence>
<dbReference type="Gene3D" id="3.60.15.10">
    <property type="entry name" value="Ribonuclease Z/Hydroxyacylglutathione hydrolase-like"/>
    <property type="match status" value="1"/>
</dbReference>
<dbReference type="InterPro" id="IPR032282">
    <property type="entry name" value="HAGH_C"/>
</dbReference>
<evidence type="ECO:0000256" key="7">
    <source>
        <dbReference type="ARBA" id="ARBA00022801"/>
    </source>
</evidence>
<dbReference type="GO" id="GO:0019243">
    <property type="term" value="P:methylglyoxal catabolic process to D-lactate via S-lactoyl-glutathione"/>
    <property type="evidence" value="ECO:0007669"/>
    <property type="project" value="InterPro"/>
</dbReference>
<keyword evidence="7 11" id="KW-0378">Hydrolase</keyword>
<dbReference type="Pfam" id="PF16123">
    <property type="entry name" value="HAGH_C"/>
    <property type="match status" value="1"/>
</dbReference>
<name>A0A4C1Y7G5_EUMVA</name>